<name>A0A0P0Z2G5_9HYPH</name>
<keyword evidence="3" id="KW-0285">Flavoprotein</keyword>
<dbReference type="SUPFAM" id="SSF55103">
    <property type="entry name" value="FAD-linked oxidases, C-terminal domain"/>
    <property type="match status" value="1"/>
</dbReference>
<dbReference type="Gene3D" id="3.30.70.2740">
    <property type="match status" value="1"/>
</dbReference>
<dbReference type="InterPro" id="IPR016171">
    <property type="entry name" value="Vanillyl_alc_oxidase_C-sub2"/>
</dbReference>
<evidence type="ECO:0000256" key="2">
    <source>
        <dbReference type="ARBA" id="ARBA00008000"/>
    </source>
</evidence>
<dbReference type="InterPro" id="IPR016166">
    <property type="entry name" value="FAD-bd_PCMH"/>
</dbReference>
<evidence type="ECO:0000259" key="6">
    <source>
        <dbReference type="PROSITE" id="PS51387"/>
    </source>
</evidence>
<dbReference type="InterPro" id="IPR016169">
    <property type="entry name" value="FAD-bd_PCMH_sub2"/>
</dbReference>
<sequence>MLDPDFVAELLRILGPGGMRMGPDMPAGARSDESRTGRHMPAAWLAPATVDELSAVLIACHARHQPVVMQGGLTGLAGGANGAEDHLAVSLARFAGVEAIDPVAGTMLVRAGTVLQNAQDAAAAAGLVFPIDLGARGSAQIGGVLATHAGGLRVVRYGTTRSNVLGLEVVLADGRVLSHLNPMVKDNTGYDLTGLMIGSEGTLGVITRAVIRLWPQPAERHTALCALPGAAAALPLLAAARATLRLAAFEAMWPDYFELSEQLCRLKLFDEPAGIVLLIEAEEPLEPFLERAFEDGLIEDALLARSLADARRFWDVRECLPLDDALPGLHNLDVSLPLPQIPAFVSGCRERIHAACPDARALFFGHLGDGNIHVVLHDTSAGPNAIHAMESIVYQAVGALGGSVSAEHGIGRLKREWLPLSRSAAELSVMRSIKQALDPHAILNPGVLFG</sequence>
<dbReference type="Pfam" id="PF01565">
    <property type="entry name" value="FAD_binding_4"/>
    <property type="match status" value="1"/>
</dbReference>
<dbReference type="PANTHER" id="PTHR43716:SF1">
    <property type="entry name" value="D-2-HYDROXYGLUTARATE DEHYDROGENASE, MITOCHONDRIAL"/>
    <property type="match status" value="1"/>
</dbReference>
<proteinExistence type="inferred from homology"/>
<dbReference type="PROSITE" id="PS51387">
    <property type="entry name" value="FAD_PCMH"/>
    <property type="match status" value="1"/>
</dbReference>
<reference evidence="7" key="1">
    <citation type="journal article" date="2015" name="Proc. Natl. Acad. Sci. U.S.A.">
        <title>Bacterial clade with the ribosomal RNA operon on a small plasmid rather than the chromosome.</title>
        <authorList>
            <person name="Anda M."/>
            <person name="Ohtsubo Y."/>
            <person name="Okubo T."/>
            <person name="Sugawara M."/>
            <person name="Nagata Y."/>
            <person name="Tsuda M."/>
            <person name="Minamisawa K."/>
            <person name="Mitsui H."/>
        </authorList>
    </citation>
    <scope>NUCLEOTIDE SEQUENCE</scope>
    <source>
        <strain evidence="7">JCM 14755</strain>
    </source>
</reference>
<dbReference type="InterPro" id="IPR016164">
    <property type="entry name" value="FAD-linked_Oxase-like_C"/>
</dbReference>
<keyword evidence="5" id="KW-0560">Oxidoreductase</keyword>
<comment type="similarity">
    <text evidence="2">Belongs to the FAD-binding oxidoreductase/transferase type 4 family.</text>
</comment>
<dbReference type="InterPro" id="IPR036318">
    <property type="entry name" value="FAD-bd_PCMH-like_sf"/>
</dbReference>
<organism evidence="7">
    <name type="scientific">Aureimonas frigidaquae</name>
    <dbReference type="NCBI Taxonomy" id="424757"/>
    <lineage>
        <taxon>Bacteria</taxon>
        <taxon>Pseudomonadati</taxon>
        <taxon>Pseudomonadota</taxon>
        <taxon>Alphaproteobacteria</taxon>
        <taxon>Hyphomicrobiales</taxon>
        <taxon>Aurantimonadaceae</taxon>
        <taxon>Aureimonas</taxon>
    </lineage>
</organism>
<feature type="domain" description="FAD-binding PCMH-type" evidence="6">
    <location>
        <begin position="37"/>
        <end position="216"/>
    </location>
</feature>
<dbReference type="SUPFAM" id="SSF56176">
    <property type="entry name" value="FAD-binding/transporter-associated domain-like"/>
    <property type="match status" value="1"/>
</dbReference>
<keyword evidence="4" id="KW-0274">FAD</keyword>
<dbReference type="Gene3D" id="3.30.70.2190">
    <property type="match status" value="1"/>
</dbReference>
<protein>
    <submittedName>
        <fullName evidence="7">Putative oxidoreductase</fullName>
    </submittedName>
</protein>
<evidence type="ECO:0000256" key="5">
    <source>
        <dbReference type="ARBA" id="ARBA00023002"/>
    </source>
</evidence>
<evidence type="ECO:0000256" key="1">
    <source>
        <dbReference type="ARBA" id="ARBA00001974"/>
    </source>
</evidence>
<dbReference type="Gene3D" id="3.30.465.10">
    <property type="match status" value="1"/>
</dbReference>
<dbReference type="InterPro" id="IPR006094">
    <property type="entry name" value="Oxid_FAD_bind_N"/>
</dbReference>
<dbReference type="AlphaFoldDB" id="A0A0P0Z2G5"/>
<comment type="cofactor">
    <cofactor evidence="1">
        <name>FAD</name>
        <dbReference type="ChEBI" id="CHEBI:57692"/>
    </cofactor>
</comment>
<dbReference type="EMBL" id="LC066377">
    <property type="protein sequence ID" value="BAT28167.1"/>
    <property type="molecule type" value="Genomic_DNA"/>
</dbReference>
<dbReference type="GO" id="GO:0022904">
    <property type="term" value="P:respiratory electron transport chain"/>
    <property type="evidence" value="ECO:0007669"/>
    <property type="project" value="TreeGrafter"/>
</dbReference>
<evidence type="ECO:0000256" key="4">
    <source>
        <dbReference type="ARBA" id="ARBA00022827"/>
    </source>
</evidence>
<dbReference type="InterPro" id="IPR051264">
    <property type="entry name" value="FAD-oxidored/transferase_4"/>
</dbReference>
<dbReference type="GO" id="GO:0071949">
    <property type="term" value="F:FAD binding"/>
    <property type="evidence" value="ECO:0007669"/>
    <property type="project" value="InterPro"/>
</dbReference>
<evidence type="ECO:0000256" key="3">
    <source>
        <dbReference type="ARBA" id="ARBA00022630"/>
    </source>
</evidence>
<accession>A0A0P0Z2G5</accession>
<evidence type="ECO:0000313" key="7">
    <source>
        <dbReference type="EMBL" id="BAT28167.1"/>
    </source>
</evidence>
<dbReference type="FunFam" id="1.10.45.10:FF:000001">
    <property type="entry name" value="D-lactate dehydrogenase mitochondrial"/>
    <property type="match status" value="1"/>
</dbReference>
<dbReference type="Gene3D" id="1.10.45.10">
    <property type="entry name" value="Vanillyl-alcohol Oxidase, Chain A, domain 4"/>
    <property type="match status" value="1"/>
</dbReference>
<dbReference type="Pfam" id="PF02913">
    <property type="entry name" value="FAD-oxidase_C"/>
    <property type="match status" value="1"/>
</dbReference>
<dbReference type="PANTHER" id="PTHR43716">
    <property type="entry name" value="D-2-HYDROXYGLUTARATE DEHYDROGENASE, MITOCHONDRIAL"/>
    <property type="match status" value="1"/>
</dbReference>
<dbReference type="GO" id="GO:0016491">
    <property type="term" value="F:oxidoreductase activity"/>
    <property type="evidence" value="ECO:0007669"/>
    <property type="project" value="UniProtKB-KW"/>
</dbReference>
<dbReference type="InterPro" id="IPR004113">
    <property type="entry name" value="FAD-bd_oxidored_4_C"/>
</dbReference>
<dbReference type="RefSeq" id="WP_244490690.1">
    <property type="nucleotide sequence ID" value="NZ_BBWR01000002.1"/>
</dbReference>